<feature type="region of interest" description="Disordered" evidence="1">
    <location>
        <begin position="66"/>
        <end position="168"/>
    </location>
</feature>
<evidence type="ECO:0000256" key="1">
    <source>
        <dbReference type="SAM" id="MobiDB-lite"/>
    </source>
</evidence>
<dbReference type="AlphaFoldDB" id="A0A0G0ES00"/>
<feature type="compositionally biased region" description="Acidic residues" evidence="1">
    <location>
        <begin position="146"/>
        <end position="168"/>
    </location>
</feature>
<comment type="caution">
    <text evidence="2">The sequence shown here is derived from an EMBL/GenBank/DDBJ whole genome shotgun (WGS) entry which is preliminary data.</text>
</comment>
<reference evidence="2 3" key="1">
    <citation type="journal article" date="2015" name="Nature">
        <title>rRNA introns, odd ribosomes, and small enigmatic genomes across a large radiation of phyla.</title>
        <authorList>
            <person name="Brown C.T."/>
            <person name="Hug L.A."/>
            <person name="Thomas B.C."/>
            <person name="Sharon I."/>
            <person name="Castelle C.J."/>
            <person name="Singh A."/>
            <person name="Wilkins M.J."/>
            <person name="Williams K.H."/>
            <person name="Banfield J.F."/>
        </authorList>
    </citation>
    <scope>NUCLEOTIDE SEQUENCE [LARGE SCALE GENOMIC DNA]</scope>
</reference>
<dbReference type="Proteomes" id="UP000034816">
    <property type="component" value="Unassembled WGS sequence"/>
</dbReference>
<evidence type="ECO:0000313" key="3">
    <source>
        <dbReference type="Proteomes" id="UP000034816"/>
    </source>
</evidence>
<gene>
    <name evidence="2" type="ORF">UR73_C0007G0005</name>
</gene>
<accession>A0A0G0ES00</accession>
<dbReference type="EMBL" id="LBQH01000007">
    <property type="protein sequence ID" value="KKP77920.1"/>
    <property type="molecule type" value="Genomic_DNA"/>
</dbReference>
<evidence type="ECO:0000313" key="2">
    <source>
        <dbReference type="EMBL" id="KKP77920.1"/>
    </source>
</evidence>
<proteinExistence type="predicted"/>
<organism evidence="2 3">
    <name type="scientific">candidate division WS6 bacterium GW2011_GWF1_35_23</name>
    <dbReference type="NCBI Taxonomy" id="1619097"/>
    <lineage>
        <taxon>Bacteria</taxon>
        <taxon>Candidatus Dojkabacteria</taxon>
    </lineage>
</organism>
<sequence>MANPTKKKSDEMIPQRKSVHVVFFSCSDCGEEVDDIKLCPECGKPMKVIDVVEKFGDEADKYLDKVPPVKKNGNEEEEEEYVSIDKEEPNIILMGGDDDISGDGGIDPSKDDGEGLDVIFPDDDHDDAPKGEVPVDEELSKALEQLDSEEEDVSAEDFGFDGEDIPEL</sequence>
<protein>
    <submittedName>
        <fullName evidence="2">Uncharacterized protein</fullName>
    </submittedName>
</protein>
<name>A0A0G0ES00_9BACT</name>